<sequence>SRTVPCEPATAGAIIGSLTIIGPLLGLLEIAKFQHPQISTLDMDAVAEVRRGGEASIPVRVELDGSFTLPLALVDYSNAVSDQGLERRPQLLKLVTTKLPFGFAGSVPDMGLDVIGNLIDDLVEALVAVFPYGISALGVCDHVRNLV</sequence>
<keyword evidence="2" id="KW-1185">Reference proteome</keyword>
<evidence type="ECO:0000313" key="2">
    <source>
        <dbReference type="Proteomes" id="UP000607796"/>
    </source>
</evidence>
<protein>
    <submittedName>
        <fullName evidence="1">Uncharacterized protein</fullName>
    </submittedName>
</protein>
<organism evidence="1 2">
    <name type="scientific">Salipiger mangrovisoli</name>
    <dbReference type="NCBI Taxonomy" id="2865933"/>
    <lineage>
        <taxon>Bacteria</taxon>
        <taxon>Pseudomonadati</taxon>
        <taxon>Pseudomonadota</taxon>
        <taxon>Alphaproteobacteria</taxon>
        <taxon>Rhodobacterales</taxon>
        <taxon>Roseobacteraceae</taxon>
        <taxon>Salipiger</taxon>
    </lineage>
</organism>
<feature type="non-terminal residue" evidence="1">
    <location>
        <position position="1"/>
    </location>
</feature>
<dbReference type="Proteomes" id="UP000607796">
    <property type="component" value="Unassembled WGS sequence"/>
</dbReference>
<dbReference type="RefSeq" id="WP_194138241.1">
    <property type="nucleotide sequence ID" value="NZ_JADFFK010000095.1"/>
</dbReference>
<gene>
    <name evidence="1" type="ORF">IQ782_29680</name>
</gene>
<comment type="caution">
    <text evidence="1">The sequence shown here is derived from an EMBL/GenBank/DDBJ whole genome shotgun (WGS) entry which is preliminary data.</text>
</comment>
<evidence type="ECO:0000313" key="1">
    <source>
        <dbReference type="EMBL" id="MBE9641011.1"/>
    </source>
</evidence>
<proteinExistence type="predicted"/>
<reference evidence="1 2" key="1">
    <citation type="journal article" date="2021" name="Int. J. Syst. Evol. Microbiol.">
        <title>Salipiger mangrovisoli sp. nov., isolated from mangrove soil and the proposal for the reclassification of Paraphaeobacter pallidus as Salipiger pallidus comb. nov.</title>
        <authorList>
            <person name="Du J."/>
            <person name="Liu Y."/>
            <person name="Pei T."/>
            <person name="Deng M.R."/>
            <person name="Zhu H."/>
        </authorList>
    </citation>
    <scope>NUCLEOTIDE SEQUENCE [LARGE SCALE GENOMIC DNA]</scope>
    <source>
        <strain evidence="1 2">6D45A</strain>
    </source>
</reference>
<name>A0ABR9XCE2_9RHOB</name>
<dbReference type="EMBL" id="JADFFK010000095">
    <property type="protein sequence ID" value="MBE9641011.1"/>
    <property type="molecule type" value="Genomic_DNA"/>
</dbReference>
<accession>A0ABR9XCE2</accession>